<gene>
    <name evidence="1" type="ORF">M441DRAFT_57880</name>
</gene>
<dbReference type="Proteomes" id="UP000240493">
    <property type="component" value="Unassembled WGS sequence"/>
</dbReference>
<dbReference type="AlphaFoldDB" id="A0A2T3ZAE0"/>
<proteinExistence type="predicted"/>
<evidence type="ECO:0000313" key="1">
    <source>
        <dbReference type="EMBL" id="PTB41773.1"/>
    </source>
</evidence>
<protein>
    <submittedName>
        <fullName evidence="1">Uncharacterized protein</fullName>
    </submittedName>
</protein>
<keyword evidence="2" id="KW-1185">Reference proteome</keyword>
<name>A0A2T3ZAE0_TRIA4</name>
<reference evidence="1 2" key="1">
    <citation type="submission" date="2016-07" db="EMBL/GenBank/DDBJ databases">
        <title>Multiple horizontal gene transfer events from other fungi enriched the ability of initially mycotrophic Trichoderma (Ascomycota) to feed on dead plant biomass.</title>
        <authorList>
            <consortium name="DOE Joint Genome Institute"/>
            <person name="Aerts A."/>
            <person name="Atanasova L."/>
            <person name="Chenthamara K."/>
            <person name="Zhang J."/>
            <person name="Grujic M."/>
            <person name="Henrissat B."/>
            <person name="Kuo A."/>
            <person name="Salamov A."/>
            <person name="Lipzen A."/>
            <person name="Labutti K."/>
            <person name="Barry K."/>
            <person name="Miao Y."/>
            <person name="Rahimi M.J."/>
            <person name="Shen Q."/>
            <person name="Grigoriev I.V."/>
            <person name="Kubicek C.P."/>
            <person name="Druzhinina I.S."/>
        </authorList>
    </citation>
    <scope>NUCLEOTIDE SEQUENCE [LARGE SCALE GENOMIC DNA]</scope>
    <source>
        <strain evidence="1 2">CBS 433.97</strain>
    </source>
</reference>
<accession>A0A2T3ZAE0</accession>
<organism evidence="1 2">
    <name type="scientific">Trichoderma asperellum (strain ATCC 204424 / CBS 433.97 / NBRC 101777)</name>
    <dbReference type="NCBI Taxonomy" id="1042311"/>
    <lineage>
        <taxon>Eukaryota</taxon>
        <taxon>Fungi</taxon>
        <taxon>Dikarya</taxon>
        <taxon>Ascomycota</taxon>
        <taxon>Pezizomycotina</taxon>
        <taxon>Sordariomycetes</taxon>
        <taxon>Hypocreomycetidae</taxon>
        <taxon>Hypocreales</taxon>
        <taxon>Hypocreaceae</taxon>
        <taxon>Trichoderma</taxon>
    </lineage>
</organism>
<dbReference type="EMBL" id="KZ679261">
    <property type="protein sequence ID" value="PTB41773.1"/>
    <property type="molecule type" value="Genomic_DNA"/>
</dbReference>
<sequence length="290" mass="33924">MSCAKSPALALPSRCARDHTCQWPIYAEGAELFLPKNEISPQWLLRSIDDEDDNKAIAAEMKRHRRRYPVIHLWRRLKYMFSSPGMPPEVRPFRWLISYHVLPKGYQHGQKDQPPPWRMLVRCFLIDVPSQLSDSKQIKSIRSWQKYPAKGREAFYHRTELDDAPPNITCGKRVVFSPQKKNLNKSLCGDWLFVVYLWAADRPWAEHMDVRKLLLFCNIFSVQAWEWADGKTPYLFYELRQGEDGRLLDTANDKLQCDDDNLAYLCGRTPGRLSALRRIMNAQARFLLAL</sequence>
<dbReference type="OrthoDB" id="4900373at2759"/>
<evidence type="ECO:0000313" key="2">
    <source>
        <dbReference type="Proteomes" id="UP000240493"/>
    </source>
</evidence>